<evidence type="ECO:0000256" key="6">
    <source>
        <dbReference type="ARBA" id="ARBA00023136"/>
    </source>
</evidence>
<comment type="caution">
    <text evidence="8">The sequence shown here is derived from an EMBL/GenBank/DDBJ whole genome shotgun (WGS) entry which is preliminary data.</text>
</comment>
<feature type="transmembrane region" description="Helical" evidence="7">
    <location>
        <begin position="42"/>
        <end position="65"/>
    </location>
</feature>
<keyword evidence="3" id="KW-1003">Cell membrane</keyword>
<feature type="transmembrane region" description="Helical" evidence="7">
    <location>
        <begin position="284"/>
        <end position="307"/>
    </location>
</feature>
<comment type="similarity">
    <text evidence="2">Belongs to the cytochrome ubiquinol oxidase subunit 2 family.</text>
</comment>
<reference evidence="9" key="1">
    <citation type="journal article" date="2019" name="Int. J. Syst. Evol. Microbiol.">
        <title>The Global Catalogue of Microorganisms (GCM) 10K type strain sequencing project: providing services to taxonomists for standard genome sequencing and annotation.</title>
        <authorList>
            <consortium name="The Broad Institute Genomics Platform"/>
            <consortium name="The Broad Institute Genome Sequencing Center for Infectious Disease"/>
            <person name="Wu L."/>
            <person name="Ma J."/>
        </authorList>
    </citation>
    <scope>NUCLEOTIDE SEQUENCE [LARGE SCALE GENOMIC DNA]</scope>
    <source>
        <strain evidence="9">JCM 17695</strain>
    </source>
</reference>
<gene>
    <name evidence="8" type="ORF">ACFQV2_04765</name>
</gene>
<feature type="transmembrane region" description="Helical" evidence="7">
    <location>
        <begin position="77"/>
        <end position="98"/>
    </location>
</feature>
<keyword evidence="6 7" id="KW-0472">Membrane</keyword>
<keyword evidence="4 7" id="KW-0812">Transmembrane</keyword>
<accession>A0ABW2TH05</accession>
<keyword evidence="9" id="KW-1185">Reference proteome</keyword>
<organism evidence="8 9">
    <name type="scientific">Actinokineospora soli</name>
    <dbReference type="NCBI Taxonomy" id="1048753"/>
    <lineage>
        <taxon>Bacteria</taxon>
        <taxon>Bacillati</taxon>
        <taxon>Actinomycetota</taxon>
        <taxon>Actinomycetes</taxon>
        <taxon>Pseudonocardiales</taxon>
        <taxon>Pseudonocardiaceae</taxon>
        <taxon>Actinokineospora</taxon>
    </lineage>
</organism>
<dbReference type="Pfam" id="PF02322">
    <property type="entry name" value="Cyt_bd_oxida_II"/>
    <property type="match status" value="1"/>
</dbReference>
<evidence type="ECO:0000256" key="2">
    <source>
        <dbReference type="ARBA" id="ARBA00007543"/>
    </source>
</evidence>
<dbReference type="Proteomes" id="UP001596512">
    <property type="component" value="Unassembled WGS sequence"/>
</dbReference>
<evidence type="ECO:0000313" key="9">
    <source>
        <dbReference type="Proteomes" id="UP001596512"/>
    </source>
</evidence>
<proteinExistence type="inferred from homology"/>
<comment type="subcellular location">
    <subcellularLocation>
        <location evidence="1">Cell membrane</location>
        <topology evidence="1">Multi-pass membrane protein</topology>
    </subcellularLocation>
</comment>
<dbReference type="EMBL" id="JBHTEY010000004">
    <property type="protein sequence ID" value="MFC7613040.1"/>
    <property type="molecule type" value="Genomic_DNA"/>
</dbReference>
<name>A0ABW2TH05_9PSEU</name>
<evidence type="ECO:0000256" key="3">
    <source>
        <dbReference type="ARBA" id="ARBA00022475"/>
    </source>
</evidence>
<evidence type="ECO:0000256" key="4">
    <source>
        <dbReference type="ARBA" id="ARBA00022692"/>
    </source>
</evidence>
<sequence length="315" mass="32129">MVTLWFVLLGALFAGYFALAGADYGTALLLRTAPPGRRREVLAATGPFFLGNEVWLVAAVGVMFGAFPRLEGELLSALYPVLVLVLAALVAFTAAVQLRSRLGDGGKAGWDALIFGGAAVVALGWGVFLGALLAGLPLDAAGHRTGSIFSPVVVLSAPAFTALVAAHGAVFLRWRSTVDVRRLVVPLTRLAAGLVALVVVAAVVLVDGVEPLVALPGAAAVIGLVLAGGVLRPALAAACTAAACGLPVLVIGAARWPVALASTGDPAGALTVAEGAAGPATLSVLVWFAALVVPLVLAFQGMCWWAYRDRRPVFW</sequence>
<feature type="transmembrane region" description="Helical" evidence="7">
    <location>
        <begin position="238"/>
        <end position="256"/>
    </location>
</feature>
<dbReference type="InterPro" id="IPR003317">
    <property type="entry name" value="Cyt-d_oxidase_su2"/>
</dbReference>
<keyword evidence="5 7" id="KW-1133">Transmembrane helix</keyword>
<feature type="transmembrane region" description="Helical" evidence="7">
    <location>
        <begin position="148"/>
        <end position="172"/>
    </location>
</feature>
<feature type="transmembrane region" description="Helical" evidence="7">
    <location>
        <begin position="110"/>
        <end position="136"/>
    </location>
</feature>
<protein>
    <submittedName>
        <fullName evidence="8">Cytochrome d ubiquinol oxidase subunit II</fullName>
    </submittedName>
</protein>
<dbReference type="PANTHER" id="PTHR43141">
    <property type="entry name" value="CYTOCHROME BD2 SUBUNIT II"/>
    <property type="match status" value="1"/>
</dbReference>
<dbReference type="PANTHER" id="PTHR43141:SF4">
    <property type="entry name" value="CYTOCHROME BD2 SUBUNIT II"/>
    <property type="match status" value="1"/>
</dbReference>
<evidence type="ECO:0000256" key="1">
    <source>
        <dbReference type="ARBA" id="ARBA00004651"/>
    </source>
</evidence>
<evidence type="ECO:0000313" key="8">
    <source>
        <dbReference type="EMBL" id="MFC7613040.1"/>
    </source>
</evidence>
<feature type="transmembrane region" description="Helical" evidence="7">
    <location>
        <begin position="6"/>
        <end position="30"/>
    </location>
</feature>
<feature type="transmembrane region" description="Helical" evidence="7">
    <location>
        <begin position="184"/>
        <end position="206"/>
    </location>
</feature>
<feature type="transmembrane region" description="Helical" evidence="7">
    <location>
        <begin position="212"/>
        <end position="231"/>
    </location>
</feature>
<evidence type="ECO:0000256" key="7">
    <source>
        <dbReference type="SAM" id="Phobius"/>
    </source>
</evidence>
<evidence type="ECO:0000256" key="5">
    <source>
        <dbReference type="ARBA" id="ARBA00022989"/>
    </source>
</evidence>